<evidence type="ECO:0000313" key="3">
    <source>
        <dbReference type="Proteomes" id="UP001281761"/>
    </source>
</evidence>
<feature type="compositionally biased region" description="Basic and acidic residues" evidence="1">
    <location>
        <begin position="30"/>
        <end position="60"/>
    </location>
</feature>
<proteinExistence type="predicted"/>
<feature type="region of interest" description="Disordered" evidence="1">
    <location>
        <begin position="1"/>
        <end position="72"/>
    </location>
</feature>
<organism evidence="2 3">
    <name type="scientific">Blattamonas nauphoetae</name>
    <dbReference type="NCBI Taxonomy" id="2049346"/>
    <lineage>
        <taxon>Eukaryota</taxon>
        <taxon>Metamonada</taxon>
        <taxon>Preaxostyla</taxon>
        <taxon>Oxymonadida</taxon>
        <taxon>Blattamonas</taxon>
    </lineage>
</organism>
<gene>
    <name evidence="2" type="ORF">BLNAU_10681</name>
</gene>
<accession>A0ABQ9XR91</accession>
<reference evidence="2 3" key="1">
    <citation type="journal article" date="2022" name="bioRxiv">
        <title>Genomics of Preaxostyla Flagellates Illuminates Evolutionary Transitions and the Path Towards Mitochondrial Loss.</title>
        <authorList>
            <person name="Novak L.V.F."/>
            <person name="Treitli S.C."/>
            <person name="Pyrih J."/>
            <person name="Halakuc P."/>
            <person name="Pipaliya S.V."/>
            <person name="Vacek V."/>
            <person name="Brzon O."/>
            <person name="Soukal P."/>
            <person name="Eme L."/>
            <person name="Dacks J.B."/>
            <person name="Karnkowska A."/>
            <person name="Elias M."/>
            <person name="Hampl V."/>
        </authorList>
    </citation>
    <scope>NUCLEOTIDE SEQUENCE [LARGE SCALE GENOMIC DNA]</scope>
    <source>
        <strain evidence="2">NAU3</strain>
        <tissue evidence="2">Gut</tissue>
    </source>
</reference>
<sequence>MVGHCRERLPTKTKKEKKQTKKLNELQTISKRERVREGKRKRFEEEMMTRQKDGGGRADGEEQVAVGEQIPG</sequence>
<evidence type="ECO:0000256" key="1">
    <source>
        <dbReference type="SAM" id="MobiDB-lite"/>
    </source>
</evidence>
<protein>
    <submittedName>
        <fullName evidence="2">Uncharacterized protein</fullName>
    </submittedName>
</protein>
<feature type="compositionally biased region" description="Basic and acidic residues" evidence="1">
    <location>
        <begin position="1"/>
        <end position="10"/>
    </location>
</feature>
<name>A0ABQ9XR91_9EUKA</name>
<evidence type="ECO:0000313" key="2">
    <source>
        <dbReference type="EMBL" id="KAK2954349.1"/>
    </source>
</evidence>
<comment type="caution">
    <text evidence="2">The sequence shown here is derived from an EMBL/GenBank/DDBJ whole genome shotgun (WGS) entry which is preliminary data.</text>
</comment>
<keyword evidence="3" id="KW-1185">Reference proteome</keyword>
<dbReference type="Proteomes" id="UP001281761">
    <property type="component" value="Unassembled WGS sequence"/>
</dbReference>
<dbReference type="EMBL" id="JARBJD010000079">
    <property type="protein sequence ID" value="KAK2954349.1"/>
    <property type="molecule type" value="Genomic_DNA"/>
</dbReference>
<feature type="compositionally biased region" description="Basic residues" evidence="1">
    <location>
        <begin position="11"/>
        <end position="21"/>
    </location>
</feature>